<dbReference type="EMBL" id="MU252141">
    <property type="protein sequence ID" value="KAG9228048.1"/>
    <property type="molecule type" value="Genomic_DNA"/>
</dbReference>
<feature type="compositionally biased region" description="Polar residues" evidence="1">
    <location>
        <begin position="1"/>
        <end position="15"/>
    </location>
</feature>
<sequence>MPTPSTRQEFKSSFDSWPRESLATREDPLGPGSSWDIREIETFQILRKPPKRRLPLLLGPYIVDATAWIEESEDMQSAIRLSEQNWRNCTHQQLGERAGKFASFFTFLAQVLENPLDSDPRRELRIQHSANSAGPVLSSSPPQPPSRSSLPSSPIQPPNKKIRQARSSESYFPSDQSDQSTYDHRAKSEITTNACVYELLRCVTELLRRQTEPSVYLEWSITHDTFTVDAGALKYSTTNDGGLIHKAHRGGYWQRASKYSYCSIESKSWYDVDEKPTSVQAQEAAHLIGMFSQGAPRSNPQHETILPLVSTAQNIFSLVLGRFPADYARYLQDGYQCEDGVFVEIEECGMFELQEPSDLRSIFTIIVALHLWLQSIGPKV</sequence>
<dbReference type="OrthoDB" id="3508621at2759"/>
<evidence type="ECO:0000313" key="3">
    <source>
        <dbReference type="Proteomes" id="UP000824998"/>
    </source>
</evidence>
<feature type="compositionally biased region" description="Polar residues" evidence="1">
    <location>
        <begin position="165"/>
        <end position="180"/>
    </location>
</feature>
<keyword evidence="3" id="KW-1185">Reference proteome</keyword>
<evidence type="ECO:0000256" key="1">
    <source>
        <dbReference type="SAM" id="MobiDB-lite"/>
    </source>
</evidence>
<reference evidence="2" key="1">
    <citation type="journal article" date="2021" name="IMA Fungus">
        <title>Genomic characterization of three marine fungi, including Emericellopsis atlantica sp. nov. with signatures of a generalist lifestyle and marine biomass degradation.</title>
        <authorList>
            <person name="Hagestad O.C."/>
            <person name="Hou L."/>
            <person name="Andersen J.H."/>
            <person name="Hansen E.H."/>
            <person name="Altermark B."/>
            <person name="Li C."/>
            <person name="Kuhnert E."/>
            <person name="Cox R.J."/>
            <person name="Crous P.W."/>
            <person name="Spatafora J.W."/>
            <person name="Lail K."/>
            <person name="Amirebrahimi M."/>
            <person name="Lipzen A."/>
            <person name="Pangilinan J."/>
            <person name="Andreopoulos W."/>
            <person name="Hayes R.D."/>
            <person name="Ng V."/>
            <person name="Grigoriev I.V."/>
            <person name="Jackson S.A."/>
            <person name="Sutton T.D.S."/>
            <person name="Dobson A.D.W."/>
            <person name="Rama T."/>
        </authorList>
    </citation>
    <scope>NUCLEOTIDE SEQUENCE</scope>
    <source>
        <strain evidence="2">TRa018bII</strain>
    </source>
</reference>
<comment type="caution">
    <text evidence="2">The sequence shown here is derived from an EMBL/GenBank/DDBJ whole genome shotgun (WGS) entry which is preliminary data.</text>
</comment>
<proteinExistence type="predicted"/>
<accession>A0A9P7Y7N9</accession>
<feature type="region of interest" description="Disordered" evidence="1">
    <location>
        <begin position="1"/>
        <end position="33"/>
    </location>
</feature>
<gene>
    <name evidence="2" type="ORF">BJ875DRAFT_478570</name>
</gene>
<feature type="region of interest" description="Disordered" evidence="1">
    <location>
        <begin position="129"/>
        <end position="184"/>
    </location>
</feature>
<evidence type="ECO:0000313" key="2">
    <source>
        <dbReference type="EMBL" id="KAG9228048.1"/>
    </source>
</evidence>
<organism evidence="2 3">
    <name type="scientific">Amylocarpus encephaloides</name>
    <dbReference type="NCBI Taxonomy" id="45428"/>
    <lineage>
        <taxon>Eukaryota</taxon>
        <taxon>Fungi</taxon>
        <taxon>Dikarya</taxon>
        <taxon>Ascomycota</taxon>
        <taxon>Pezizomycotina</taxon>
        <taxon>Leotiomycetes</taxon>
        <taxon>Helotiales</taxon>
        <taxon>Helotiales incertae sedis</taxon>
        <taxon>Amylocarpus</taxon>
    </lineage>
</organism>
<dbReference type="AlphaFoldDB" id="A0A9P7Y7N9"/>
<name>A0A9P7Y7N9_9HELO</name>
<protein>
    <submittedName>
        <fullName evidence="2">Uncharacterized protein</fullName>
    </submittedName>
</protein>
<dbReference type="Proteomes" id="UP000824998">
    <property type="component" value="Unassembled WGS sequence"/>
</dbReference>